<reference evidence="2 3" key="1">
    <citation type="journal article" date="2005" name="BMC Genomics">
        <title>Bacterial genome adaptation to niches: divergence of the potential virulence genes in three Burkholderia species of different survival strategies.</title>
        <authorList>
            <person name="Kim H.S."/>
            <person name="Schell M.A."/>
            <person name="Yu Y."/>
            <person name="Ulrich R.L."/>
            <person name="Sarria S.H."/>
            <person name="Nierman W.C."/>
            <person name="DeShazer D."/>
        </authorList>
    </citation>
    <scope>NUCLEOTIDE SEQUENCE [LARGE SCALE GENOMIC DNA]</scope>
    <source>
        <strain evidence="3">ATCC 700388 / DSM 13276 / CCUG 48851 / CIP 106301 / E264</strain>
    </source>
</reference>
<accession>Q2T2X2</accession>
<protein>
    <recommendedName>
        <fullName evidence="4">DUF3175 domain-containing protein</fullName>
    </recommendedName>
</protein>
<keyword evidence="3" id="KW-1185">Reference proteome</keyword>
<evidence type="ECO:0008006" key="4">
    <source>
        <dbReference type="Google" id="ProtNLM"/>
    </source>
</evidence>
<dbReference type="Pfam" id="PF11373">
    <property type="entry name" value="DUF3175"/>
    <property type="match status" value="1"/>
</dbReference>
<organism evidence="2 3">
    <name type="scientific">Burkholderia thailandensis (strain ATCC 700388 / DSM 13276 / CCUG 48851 / CIP 106301 / E264)</name>
    <dbReference type="NCBI Taxonomy" id="271848"/>
    <lineage>
        <taxon>Bacteria</taxon>
        <taxon>Pseudomonadati</taxon>
        <taxon>Pseudomonadota</taxon>
        <taxon>Betaproteobacteria</taxon>
        <taxon>Burkholderiales</taxon>
        <taxon>Burkholderiaceae</taxon>
        <taxon>Burkholderia</taxon>
        <taxon>pseudomallei group</taxon>
    </lineage>
</organism>
<evidence type="ECO:0000313" key="3">
    <source>
        <dbReference type="Proteomes" id="UP000001930"/>
    </source>
</evidence>
<feature type="region of interest" description="Disordered" evidence="1">
    <location>
        <begin position="1"/>
        <end position="92"/>
    </location>
</feature>
<dbReference type="Proteomes" id="UP000001930">
    <property type="component" value="Chromosome II"/>
</dbReference>
<evidence type="ECO:0000256" key="1">
    <source>
        <dbReference type="SAM" id="MobiDB-lite"/>
    </source>
</evidence>
<gene>
    <name evidence="2" type="ordered locus">BTH_II2289</name>
</gene>
<sequence length="175" mass="19375">MRSPCCSRASPPGGRAPFIPPVRPASRARRGGHAPRAARAKPAASSCERAMAARNTPARKQAPHKTAHRPPASGRKRARVAQEKSGRYWSNDVTEHSNALDLEPDVFKSDDPEAIAQSLKRSALESTRRKANPFQSAMSMLNFYVNRAGRNLPKARRMTLERAKQKLREAFGRKP</sequence>
<name>Q2T2X2_BURTA</name>
<feature type="compositionally biased region" description="Basic residues" evidence="1">
    <location>
        <begin position="26"/>
        <end position="39"/>
    </location>
</feature>
<evidence type="ECO:0000313" key="2">
    <source>
        <dbReference type="EMBL" id="ABC35281.1"/>
    </source>
</evidence>
<dbReference type="AlphaFoldDB" id="Q2T2X2"/>
<feature type="compositionally biased region" description="Basic residues" evidence="1">
    <location>
        <begin position="61"/>
        <end position="79"/>
    </location>
</feature>
<dbReference type="HOGENOM" id="CLU_130837_0_1_4"/>
<dbReference type="KEGG" id="bte:BTH_II2289"/>
<proteinExistence type="predicted"/>
<dbReference type="InterPro" id="IPR021513">
    <property type="entry name" value="Phage_RSL1_Orf186"/>
</dbReference>
<dbReference type="EMBL" id="CP000085">
    <property type="protein sequence ID" value="ABC35281.1"/>
    <property type="molecule type" value="Genomic_DNA"/>
</dbReference>